<accession>A0ABY8W5H4</accession>
<evidence type="ECO:0000313" key="3">
    <source>
        <dbReference type="Proteomes" id="UP001240150"/>
    </source>
</evidence>
<name>A0ABY8W5H4_9ACTN</name>
<keyword evidence="1" id="KW-0472">Membrane</keyword>
<proteinExistence type="predicted"/>
<feature type="transmembrane region" description="Helical" evidence="1">
    <location>
        <begin position="56"/>
        <end position="75"/>
    </location>
</feature>
<evidence type="ECO:0000313" key="2">
    <source>
        <dbReference type="EMBL" id="WIM93099.1"/>
    </source>
</evidence>
<organism evidence="2 3">
    <name type="scientific">Actinoplanes oblitus</name>
    <dbReference type="NCBI Taxonomy" id="3040509"/>
    <lineage>
        <taxon>Bacteria</taxon>
        <taxon>Bacillati</taxon>
        <taxon>Actinomycetota</taxon>
        <taxon>Actinomycetes</taxon>
        <taxon>Micromonosporales</taxon>
        <taxon>Micromonosporaceae</taxon>
        <taxon>Actinoplanes</taxon>
    </lineage>
</organism>
<keyword evidence="1" id="KW-0812">Transmembrane</keyword>
<evidence type="ECO:0000256" key="1">
    <source>
        <dbReference type="SAM" id="Phobius"/>
    </source>
</evidence>
<feature type="transmembrane region" description="Helical" evidence="1">
    <location>
        <begin position="81"/>
        <end position="98"/>
    </location>
</feature>
<gene>
    <name evidence="2" type="ORF">ACTOB_005066</name>
</gene>
<dbReference type="EMBL" id="CP126980">
    <property type="protein sequence ID" value="WIM93099.1"/>
    <property type="molecule type" value="Genomic_DNA"/>
</dbReference>
<dbReference type="RefSeq" id="WP_284914307.1">
    <property type="nucleotide sequence ID" value="NZ_CP126980.1"/>
</dbReference>
<sequence>MQTPADAHPSERGFFVLSQRQSGVTPREAIVGFRAVVDADLDWADRRKERYRRRAVTTKVASLVLAGLSTVALGVDPAGHGTALALPMVAAVTVLTGLEPYMSWRNRWVSMEQTRYELNRLRDEIDYYLVTTSAGDRDQEQLREFFADQQKIWRGVSQQWREFRVADAAPPTPRPGD</sequence>
<protein>
    <submittedName>
        <fullName evidence="2">SLATT domain-containing protein</fullName>
    </submittedName>
</protein>
<dbReference type="Proteomes" id="UP001240150">
    <property type="component" value="Chromosome"/>
</dbReference>
<reference evidence="2 3" key="1">
    <citation type="submission" date="2023-06" db="EMBL/GenBank/DDBJ databases">
        <authorList>
            <person name="Yushchuk O."/>
            <person name="Binda E."/>
            <person name="Ruckert-Reed C."/>
            <person name="Fedorenko V."/>
            <person name="Kalinowski J."/>
            <person name="Marinelli F."/>
        </authorList>
    </citation>
    <scope>NUCLEOTIDE SEQUENCE [LARGE SCALE GENOMIC DNA]</scope>
    <source>
        <strain evidence="2 3">NRRL 3884</strain>
    </source>
</reference>
<keyword evidence="1" id="KW-1133">Transmembrane helix</keyword>
<keyword evidence="3" id="KW-1185">Reference proteome</keyword>
<dbReference type="NCBIfam" id="NF033634">
    <property type="entry name" value="SLATT_1"/>
    <property type="match status" value="1"/>
</dbReference>